<keyword evidence="2" id="KW-1185">Reference proteome</keyword>
<dbReference type="AlphaFoldDB" id="A0A8H5GLM1"/>
<name>A0A8H5GLM1_9AGAR</name>
<organism evidence="1 2">
    <name type="scientific">Tetrapyrgos nigripes</name>
    <dbReference type="NCBI Taxonomy" id="182062"/>
    <lineage>
        <taxon>Eukaryota</taxon>
        <taxon>Fungi</taxon>
        <taxon>Dikarya</taxon>
        <taxon>Basidiomycota</taxon>
        <taxon>Agaricomycotina</taxon>
        <taxon>Agaricomycetes</taxon>
        <taxon>Agaricomycetidae</taxon>
        <taxon>Agaricales</taxon>
        <taxon>Marasmiineae</taxon>
        <taxon>Marasmiaceae</taxon>
        <taxon>Tetrapyrgos</taxon>
    </lineage>
</organism>
<gene>
    <name evidence="1" type="ORF">D9758_004011</name>
</gene>
<comment type="caution">
    <text evidence="1">The sequence shown here is derived from an EMBL/GenBank/DDBJ whole genome shotgun (WGS) entry which is preliminary data.</text>
</comment>
<dbReference type="Proteomes" id="UP000559256">
    <property type="component" value="Unassembled WGS sequence"/>
</dbReference>
<evidence type="ECO:0000313" key="1">
    <source>
        <dbReference type="EMBL" id="KAF5367031.1"/>
    </source>
</evidence>
<protein>
    <submittedName>
        <fullName evidence="1">Uncharacterized protein</fullName>
    </submittedName>
</protein>
<dbReference type="EMBL" id="JAACJM010000020">
    <property type="protein sequence ID" value="KAF5367031.1"/>
    <property type="molecule type" value="Genomic_DNA"/>
</dbReference>
<reference evidence="1 2" key="1">
    <citation type="journal article" date="2020" name="ISME J.">
        <title>Uncovering the hidden diversity of litter-decomposition mechanisms in mushroom-forming fungi.</title>
        <authorList>
            <person name="Floudas D."/>
            <person name="Bentzer J."/>
            <person name="Ahren D."/>
            <person name="Johansson T."/>
            <person name="Persson P."/>
            <person name="Tunlid A."/>
        </authorList>
    </citation>
    <scope>NUCLEOTIDE SEQUENCE [LARGE SCALE GENOMIC DNA]</scope>
    <source>
        <strain evidence="1 2">CBS 291.85</strain>
    </source>
</reference>
<evidence type="ECO:0000313" key="2">
    <source>
        <dbReference type="Proteomes" id="UP000559256"/>
    </source>
</evidence>
<proteinExistence type="predicted"/>
<sequence length="179" mass="19996">MFIFDLSSLPDQQTWSRFKLMYSKRIRRLELSSSLNGFSGLLRAINRIRSSSHNTPNLIQDPILPNLHTLQFNYSLLNDAVIFMHHDLQTLSIDANSSHKLPDLTSLLSLIANVPQLTSLTLNIPSKEEFVEPMATLLGNLPSLKSAVRQLCEACASLVDNSPILKFRGPRIIVLVSGT</sequence>
<accession>A0A8H5GLM1</accession>